<dbReference type="Pfam" id="PF09361">
    <property type="entry name" value="Phasin_2"/>
    <property type="match status" value="1"/>
</dbReference>
<evidence type="ECO:0000259" key="2">
    <source>
        <dbReference type="Pfam" id="PF09361"/>
    </source>
</evidence>
<sequence>MADDAKDQVKNSSTGLSDAAVEYGRKVLEFGFINTVAAFEAARKLAAVKSPQEYFQTATDLTREHFERLSEQIEELSEMAPSPAQSDRNNTGTGFWD</sequence>
<protein>
    <recommendedName>
        <fullName evidence="2">Phasin domain-containing protein</fullName>
    </recommendedName>
</protein>
<reference evidence="3" key="1">
    <citation type="submission" date="2023-07" db="EMBL/GenBank/DDBJ databases">
        <authorList>
            <person name="Pelsma A.J. K."/>
        </authorList>
    </citation>
    <scope>NUCLEOTIDE SEQUENCE</scope>
</reference>
<gene>
    <name evidence="3" type="ORF">AMST5_03374</name>
</gene>
<evidence type="ECO:0000313" key="3">
    <source>
        <dbReference type="EMBL" id="CAJ0882840.1"/>
    </source>
</evidence>
<feature type="domain" description="Phasin" evidence="2">
    <location>
        <begin position="5"/>
        <end position="80"/>
    </location>
</feature>
<feature type="region of interest" description="Disordered" evidence="1">
    <location>
        <begin position="75"/>
        <end position="97"/>
    </location>
</feature>
<proteinExistence type="predicted"/>
<name>A0AA48M2Y7_9ZZZZ</name>
<organism evidence="3">
    <name type="scientific">freshwater sediment metagenome</name>
    <dbReference type="NCBI Taxonomy" id="556182"/>
    <lineage>
        <taxon>unclassified sequences</taxon>
        <taxon>metagenomes</taxon>
        <taxon>ecological metagenomes</taxon>
    </lineage>
</organism>
<feature type="compositionally biased region" description="Polar residues" evidence="1">
    <location>
        <begin position="83"/>
        <end position="97"/>
    </location>
</feature>
<dbReference type="EMBL" id="OY288114">
    <property type="protein sequence ID" value="CAJ0882840.1"/>
    <property type="molecule type" value="Genomic_DNA"/>
</dbReference>
<evidence type="ECO:0000256" key="1">
    <source>
        <dbReference type="SAM" id="MobiDB-lite"/>
    </source>
</evidence>
<accession>A0AA48M2Y7</accession>
<dbReference type="AlphaFoldDB" id="A0AA48M2Y7"/>
<dbReference type="InterPro" id="IPR018968">
    <property type="entry name" value="Phasin"/>
</dbReference>